<dbReference type="InterPro" id="IPR036388">
    <property type="entry name" value="WH-like_DNA-bd_sf"/>
</dbReference>
<dbReference type="Proteomes" id="UP000464178">
    <property type="component" value="Chromosome"/>
</dbReference>
<evidence type="ECO:0000313" key="6">
    <source>
        <dbReference type="Proteomes" id="UP000464178"/>
    </source>
</evidence>
<dbReference type="PANTHER" id="PTHR43133:SF39">
    <property type="entry name" value="SIMILAR TO RNA POLYMERASE SIGMA-E FACTOR"/>
    <property type="match status" value="1"/>
</dbReference>
<feature type="domain" description="RNA polymerase sigma-70 ECF-like HTH" evidence="4">
    <location>
        <begin position="6"/>
        <end position="181"/>
    </location>
</feature>
<dbReference type="PANTHER" id="PTHR43133">
    <property type="entry name" value="RNA POLYMERASE ECF-TYPE SIGMA FACTO"/>
    <property type="match status" value="1"/>
</dbReference>
<dbReference type="InterPro" id="IPR014284">
    <property type="entry name" value="RNA_pol_sigma-70_dom"/>
</dbReference>
<dbReference type="GO" id="GO:0006352">
    <property type="term" value="P:DNA-templated transcription initiation"/>
    <property type="evidence" value="ECO:0007669"/>
    <property type="project" value="InterPro"/>
</dbReference>
<evidence type="ECO:0000259" key="4">
    <source>
        <dbReference type="Pfam" id="PF07638"/>
    </source>
</evidence>
<dbReference type="Pfam" id="PF07638">
    <property type="entry name" value="Sigma70_ECF"/>
    <property type="match status" value="1"/>
</dbReference>
<proteinExistence type="predicted"/>
<protein>
    <recommendedName>
        <fullName evidence="4">RNA polymerase sigma-70 ECF-like HTH domain-containing protein</fullName>
    </recommendedName>
</protein>
<keyword evidence="2" id="KW-0731">Sigma factor</keyword>
<reference evidence="5 6" key="1">
    <citation type="submission" date="2019-05" db="EMBL/GenBank/DDBJ databases">
        <authorList>
            <consortium name="Science for Life Laboratories"/>
        </authorList>
    </citation>
    <scope>NUCLEOTIDE SEQUENCE [LARGE SCALE GENOMIC DNA]</scope>
    <source>
        <strain evidence="5">Soil9</strain>
    </source>
</reference>
<sequence>MAKDMHIISATDWGDPRAAAQLLPLVYDELRRLAVARLAVEPPGQTLQPTALVHEAYLRLVAAGHDQWDHRGHFFAAAAESMRRILIDAARKKAAARHGGAMQRQMLDPEAALVPEPREDLLALDEALSRLEAVDPLKAALVKLRYFAGLSLADAATALDLSERTAGRHWAYARAWLRRAVEGQCEKSEPTVAENGPGSRID</sequence>
<keyword evidence="3" id="KW-0804">Transcription</keyword>
<dbReference type="InterPro" id="IPR011517">
    <property type="entry name" value="RNA_pol_sigma70_ECF-like"/>
</dbReference>
<dbReference type="InterPro" id="IPR039425">
    <property type="entry name" value="RNA_pol_sigma-70-like"/>
</dbReference>
<dbReference type="RefSeq" id="WP_162668507.1">
    <property type="nucleotide sequence ID" value="NZ_LR593886.1"/>
</dbReference>
<evidence type="ECO:0000313" key="5">
    <source>
        <dbReference type="EMBL" id="VTR93847.1"/>
    </source>
</evidence>
<name>A0A6P2CZ57_9BACT</name>
<dbReference type="AlphaFoldDB" id="A0A6P2CZ57"/>
<dbReference type="KEGG" id="gms:SOIL9_38670"/>
<keyword evidence="6" id="KW-1185">Reference proteome</keyword>
<evidence type="ECO:0000256" key="2">
    <source>
        <dbReference type="ARBA" id="ARBA00023082"/>
    </source>
</evidence>
<dbReference type="SUPFAM" id="SSF88659">
    <property type="entry name" value="Sigma3 and sigma4 domains of RNA polymerase sigma factors"/>
    <property type="match status" value="1"/>
</dbReference>
<gene>
    <name evidence="5" type="ORF">SOIL9_38670</name>
</gene>
<dbReference type="InterPro" id="IPR053812">
    <property type="entry name" value="HTH_Sigma70_ECF-like"/>
</dbReference>
<evidence type="ECO:0000256" key="1">
    <source>
        <dbReference type="ARBA" id="ARBA00023015"/>
    </source>
</evidence>
<dbReference type="Gene3D" id="1.10.10.10">
    <property type="entry name" value="Winged helix-like DNA-binding domain superfamily/Winged helix DNA-binding domain"/>
    <property type="match status" value="1"/>
</dbReference>
<dbReference type="GO" id="GO:0016987">
    <property type="term" value="F:sigma factor activity"/>
    <property type="evidence" value="ECO:0007669"/>
    <property type="project" value="UniProtKB-KW"/>
</dbReference>
<dbReference type="NCBIfam" id="TIGR02999">
    <property type="entry name" value="Sig-70_X6"/>
    <property type="match status" value="1"/>
</dbReference>
<dbReference type="EMBL" id="LR593886">
    <property type="protein sequence ID" value="VTR93847.1"/>
    <property type="molecule type" value="Genomic_DNA"/>
</dbReference>
<keyword evidence="1" id="KW-0805">Transcription regulation</keyword>
<dbReference type="NCBIfam" id="TIGR02937">
    <property type="entry name" value="sigma70-ECF"/>
    <property type="match status" value="1"/>
</dbReference>
<dbReference type="InterPro" id="IPR013324">
    <property type="entry name" value="RNA_pol_sigma_r3/r4-like"/>
</dbReference>
<organism evidence="5 6">
    <name type="scientific">Gemmata massiliana</name>
    <dbReference type="NCBI Taxonomy" id="1210884"/>
    <lineage>
        <taxon>Bacteria</taxon>
        <taxon>Pseudomonadati</taxon>
        <taxon>Planctomycetota</taxon>
        <taxon>Planctomycetia</taxon>
        <taxon>Gemmatales</taxon>
        <taxon>Gemmataceae</taxon>
        <taxon>Gemmata</taxon>
    </lineage>
</organism>
<accession>A0A6P2CZ57</accession>
<evidence type="ECO:0000256" key="3">
    <source>
        <dbReference type="ARBA" id="ARBA00023163"/>
    </source>
</evidence>